<dbReference type="Proteomes" id="UP000367825">
    <property type="component" value="Unassembled WGS sequence"/>
</dbReference>
<dbReference type="Pfam" id="PF05838">
    <property type="entry name" value="Glyco_hydro_108"/>
    <property type="match status" value="1"/>
</dbReference>
<dbReference type="InterPro" id="IPR008565">
    <property type="entry name" value="TtsA-like_GH18_dom"/>
</dbReference>
<evidence type="ECO:0000313" key="4">
    <source>
        <dbReference type="Proteomes" id="UP000367825"/>
    </source>
</evidence>
<reference evidence="3 4" key="1">
    <citation type="submission" date="2019-08" db="EMBL/GenBank/DDBJ databases">
        <authorList>
            <person name="Peeters C."/>
        </authorList>
    </citation>
    <scope>NUCLEOTIDE SEQUENCE [LARGE SCALE GENOMIC DNA]</scope>
    <source>
        <strain evidence="3 4">LMG 31109</strain>
    </source>
</reference>
<dbReference type="InterPro" id="IPR023346">
    <property type="entry name" value="Lysozyme-like_dom_sf"/>
</dbReference>
<sequence>MDFDTAFDRLIGHEGGYSNNPADPGGETMWGVTAAVARANGYTGPMRDMPRDTAKAIYRARYWTPVRGDMLPPAVAFQVFDAAVNHGTGQAAKWLQAAVGTAQDGQIGPLTLNAAAGMNPTMLALLFNSARMMFYTNLPTWPTFGKGWARRVAGNLKYAAEDI</sequence>
<dbReference type="Gene3D" id="1.20.141.10">
    <property type="entry name" value="Chitosanase, subunit A, domain 1"/>
    <property type="match status" value="1"/>
</dbReference>
<organism evidence="3 4">
    <name type="scientific">Pandoraea nosoerga</name>
    <dbReference type="NCBI Taxonomy" id="2508296"/>
    <lineage>
        <taxon>Bacteria</taxon>
        <taxon>Pseudomonadati</taxon>
        <taxon>Pseudomonadota</taxon>
        <taxon>Betaproteobacteria</taxon>
        <taxon>Burkholderiales</taxon>
        <taxon>Burkholderiaceae</taxon>
        <taxon>Pandoraea</taxon>
    </lineage>
</organism>
<accession>A0A5E4X6H4</accession>
<proteinExistence type="predicted"/>
<dbReference type="InterPro" id="IPR018537">
    <property type="entry name" value="Peptidoglycan-bd_3"/>
</dbReference>
<dbReference type="CDD" id="cd13926">
    <property type="entry name" value="N-acetylmuramidase_GH108"/>
    <property type="match status" value="1"/>
</dbReference>
<evidence type="ECO:0000313" key="3">
    <source>
        <dbReference type="EMBL" id="VVE31725.1"/>
    </source>
</evidence>
<feature type="domain" description="Peptidoglycan binding" evidence="2">
    <location>
        <begin position="91"/>
        <end position="151"/>
    </location>
</feature>
<feature type="domain" description="TtsA-like Glycoside hydrolase family 108" evidence="1">
    <location>
        <begin position="8"/>
        <end position="87"/>
    </location>
</feature>
<dbReference type="OrthoDB" id="9815229at2"/>
<protein>
    <submittedName>
        <fullName evidence="3">Uncharacterized protein</fullName>
    </submittedName>
</protein>
<name>A0A5E4X6H4_9BURK</name>
<dbReference type="SUPFAM" id="SSF53955">
    <property type="entry name" value="Lysozyme-like"/>
    <property type="match status" value="1"/>
</dbReference>
<evidence type="ECO:0000259" key="1">
    <source>
        <dbReference type="Pfam" id="PF05838"/>
    </source>
</evidence>
<gene>
    <name evidence="3" type="ORF">PNO31109_03668</name>
</gene>
<evidence type="ECO:0000259" key="2">
    <source>
        <dbReference type="Pfam" id="PF09374"/>
    </source>
</evidence>
<keyword evidence="4" id="KW-1185">Reference proteome</keyword>
<dbReference type="AlphaFoldDB" id="A0A5E4X6H4"/>
<dbReference type="EMBL" id="CABPSC010000016">
    <property type="protein sequence ID" value="VVE31725.1"/>
    <property type="molecule type" value="Genomic_DNA"/>
</dbReference>
<dbReference type="Pfam" id="PF09374">
    <property type="entry name" value="PG_binding_3"/>
    <property type="match status" value="1"/>
</dbReference>
<dbReference type="RefSeq" id="WP_015973917.1">
    <property type="nucleotide sequence ID" value="NZ_CABPSC010000016.1"/>
</dbReference>